<protein>
    <submittedName>
        <fullName evidence="1">Uncharacterized protein</fullName>
    </submittedName>
</protein>
<evidence type="ECO:0000313" key="2">
    <source>
        <dbReference type="Proteomes" id="UP000821845"/>
    </source>
</evidence>
<organism evidence="1 2">
    <name type="scientific">Hyalomma asiaticum</name>
    <name type="common">Tick</name>
    <dbReference type="NCBI Taxonomy" id="266040"/>
    <lineage>
        <taxon>Eukaryota</taxon>
        <taxon>Metazoa</taxon>
        <taxon>Ecdysozoa</taxon>
        <taxon>Arthropoda</taxon>
        <taxon>Chelicerata</taxon>
        <taxon>Arachnida</taxon>
        <taxon>Acari</taxon>
        <taxon>Parasitiformes</taxon>
        <taxon>Ixodida</taxon>
        <taxon>Ixodoidea</taxon>
        <taxon>Ixodidae</taxon>
        <taxon>Hyalomminae</taxon>
        <taxon>Hyalomma</taxon>
    </lineage>
</organism>
<evidence type="ECO:0000313" key="1">
    <source>
        <dbReference type="EMBL" id="KAH6925224.1"/>
    </source>
</evidence>
<dbReference type="EMBL" id="CM023487">
    <property type="protein sequence ID" value="KAH6925224.1"/>
    <property type="molecule type" value="Genomic_DNA"/>
</dbReference>
<sequence>MHYRQFPVAPSSSGFQFQQASVTQPNEYDVAIAAMKHHFSLVSNVVVERHWFHHRYQQPGESVANSVVALRDLASAYSFSPQDDALRDQFAAIVSSNRISVHMLLEGSALSFTKAVQVTMQFEQAAEELGEFSVLVQPVLK</sequence>
<gene>
    <name evidence="1" type="ORF">HPB50_002009</name>
</gene>
<name>A0ACB7RXI3_HYAAI</name>
<comment type="caution">
    <text evidence="1">The sequence shown here is derived from an EMBL/GenBank/DDBJ whole genome shotgun (WGS) entry which is preliminary data.</text>
</comment>
<reference evidence="1" key="1">
    <citation type="submission" date="2020-05" db="EMBL/GenBank/DDBJ databases">
        <title>Large-scale comparative analyses of tick genomes elucidate their genetic diversity and vector capacities.</title>
        <authorList>
            <person name="Jia N."/>
            <person name="Wang J."/>
            <person name="Shi W."/>
            <person name="Du L."/>
            <person name="Sun Y."/>
            <person name="Zhan W."/>
            <person name="Jiang J."/>
            <person name="Wang Q."/>
            <person name="Zhang B."/>
            <person name="Ji P."/>
            <person name="Sakyi L.B."/>
            <person name="Cui X."/>
            <person name="Yuan T."/>
            <person name="Jiang B."/>
            <person name="Yang W."/>
            <person name="Lam T.T.-Y."/>
            <person name="Chang Q."/>
            <person name="Ding S."/>
            <person name="Wang X."/>
            <person name="Zhu J."/>
            <person name="Ruan X."/>
            <person name="Zhao L."/>
            <person name="Wei J."/>
            <person name="Que T."/>
            <person name="Du C."/>
            <person name="Cheng J."/>
            <person name="Dai P."/>
            <person name="Han X."/>
            <person name="Huang E."/>
            <person name="Gao Y."/>
            <person name="Liu J."/>
            <person name="Shao H."/>
            <person name="Ye R."/>
            <person name="Li L."/>
            <person name="Wei W."/>
            <person name="Wang X."/>
            <person name="Wang C."/>
            <person name="Yang T."/>
            <person name="Huo Q."/>
            <person name="Li W."/>
            <person name="Guo W."/>
            <person name="Chen H."/>
            <person name="Zhou L."/>
            <person name="Ni X."/>
            <person name="Tian J."/>
            <person name="Zhou Y."/>
            <person name="Sheng Y."/>
            <person name="Liu T."/>
            <person name="Pan Y."/>
            <person name="Xia L."/>
            <person name="Li J."/>
            <person name="Zhao F."/>
            <person name="Cao W."/>
        </authorList>
    </citation>
    <scope>NUCLEOTIDE SEQUENCE</scope>
    <source>
        <strain evidence="1">Hyas-2018</strain>
    </source>
</reference>
<dbReference type="Proteomes" id="UP000821845">
    <property type="component" value="Chromosome 7"/>
</dbReference>
<keyword evidence="2" id="KW-1185">Reference proteome</keyword>
<proteinExistence type="predicted"/>
<accession>A0ACB7RXI3</accession>